<dbReference type="RefSeq" id="WP_039352310.1">
    <property type="nucleotide sequence ID" value="NZ_AP018358.1"/>
</dbReference>
<dbReference type="GeneID" id="93192493"/>
<feature type="compositionally biased region" description="Pro residues" evidence="6">
    <location>
        <begin position="388"/>
        <end position="400"/>
    </location>
</feature>
<feature type="transmembrane region" description="Helical" evidence="7">
    <location>
        <begin position="167"/>
        <end position="185"/>
    </location>
</feature>
<dbReference type="EMBL" id="AP018358">
    <property type="protein sequence ID" value="BBA41685.1"/>
    <property type="molecule type" value="Genomic_DNA"/>
</dbReference>
<feature type="transmembrane region" description="Helical" evidence="7">
    <location>
        <begin position="197"/>
        <end position="219"/>
    </location>
</feature>
<dbReference type="Proteomes" id="UP000664048">
    <property type="component" value="Unassembled WGS sequence"/>
</dbReference>
<dbReference type="PANTHER" id="PTHR32322">
    <property type="entry name" value="INNER MEMBRANE TRANSPORTER"/>
    <property type="match status" value="1"/>
</dbReference>
<reference evidence="10" key="3">
    <citation type="submission" date="2021-01" db="EMBL/GenBank/DDBJ databases">
        <title>Outbreak of Burkholderia contaminns endophthalmitis traced to a clinical ventilation system.</title>
        <authorList>
            <person name="Lipuma J."/>
            <person name="Spilker T."/>
            <person name="Kratholm J."/>
        </authorList>
    </citation>
    <scope>NUCLEOTIDE SEQUENCE</scope>
    <source>
        <strain evidence="10">HI4954</strain>
    </source>
</reference>
<dbReference type="PANTHER" id="PTHR32322:SF2">
    <property type="entry name" value="EAMA DOMAIN-CONTAINING PROTEIN"/>
    <property type="match status" value="1"/>
</dbReference>
<evidence type="ECO:0000256" key="3">
    <source>
        <dbReference type="ARBA" id="ARBA00022692"/>
    </source>
</evidence>
<gene>
    <name evidence="9" type="ORF">BCCH1_41510</name>
    <name evidence="11" type="ORF">J4M89_15285</name>
    <name evidence="10" type="ORF">JIN94_33850</name>
</gene>
<dbReference type="EMBL" id="JAENIB010000024">
    <property type="protein sequence ID" value="MBK1934882.1"/>
    <property type="molecule type" value="Genomic_DNA"/>
</dbReference>
<evidence type="ECO:0000256" key="4">
    <source>
        <dbReference type="ARBA" id="ARBA00022989"/>
    </source>
</evidence>
<evidence type="ECO:0000313" key="9">
    <source>
        <dbReference type="EMBL" id="BBA41685.1"/>
    </source>
</evidence>
<dbReference type="Proteomes" id="UP000611459">
    <property type="component" value="Unassembled WGS sequence"/>
</dbReference>
<reference evidence="9" key="2">
    <citation type="journal article" date="2017" name="Genome Announc.">
        <title>High-Quality Draft Genome Sequence of Burkholderia contaminans CH-1, a Gram-Negative Bacterium That Metabolizes 2-Azahypoxanthine, a Plant Growth-Regulating Compound.</title>
        <authorList>
            <person name="Choi J.-H."/>
            <person name="Sugiura H."/>
            <person name="Moriuchi R."/>
            <person name="Kawagishi H."/>
            <person name="Dohra H."/>
        </authorList>
    </citation>
    <scope>NUCLEOTIDE SEQUENCE</scope>
    <source>
        <strain evidence="9">CH-1</strain>
    </source>
</reference>
<feature type="transmembrane region" description="Helical" evidence="7">
    <location>
        <begin position="231"/>
        <end position="252"/>
    </location>
</feature>
<sequence>MTPLDRLLDFFARFSFRIRLPQSRGGRVALALVFIYFVWGSTYSGLHFALQSFPPLLLSGLRNLLGGIGLFIFALRRKPEWPTLLEIRNAGIVGTMLVALSSGTIALGISLVSSGSAAVMVATVPLFATVIAAVAGRPVTKGEWSAVALGMVGIVVLNSGGAAAQSSALGTICVLAGALFWAGGAHLATRLKLPSDLFLSTSLQIGLGGMISTLVAWLVGERVEHLMVGPVFAFLYLMVFCTMAAYVAYGYLIRHTSPIIASSCMYVNPIVAVALGALLLGEPVTMATVVATVAILGSVGLSFVFDPARRPAARAAAASSAAAAAASTVEAASAPEPIAVPDAAPILAPSAVQLAVPTPGAVMDPAAVVDPAPAFATPPSAEPEQAFVPPPITEPEPAFAPPRAAEPAAPRADA</sequence>
<reference evidence="9" key="1">
    <citation type="journal article" date="2016" name="Biosci. Biotechnol. Biochem.">
        <title>Bioconversion of AHX to AOH by resting cells of Burkholderia contaminans CH-1.</title>
        <authorList>
            <person name="Choi J.H."/>
            <person name="Kikuchi A."/>
            <person name="Pumkaeo P."/>
            <person name="Hirai H."/>
            <person name="Tokuyama S."/>
            <person name="Kawagishi H."/>
        </authorList>
    </citation>
    <scope>NUCLEOTIDE SEQUENCE</scope>
    <source>
        <strain evidence="9">CH-1</strain>
    </source>
</reference>
<evidence type="ECO:0000313" key="10">
    <source>
        <dbReference type="EMBL" id="MBK1934882.1"/>
    </source>
</evidence>
<dbReference type="OrthoDB" id="9812547at2"/>
<reference evidence="11 12" key="4">
    <citation type="submission" date="2021-03" db="EMBL/GenBank/DDBJ databases">
        <title>Clinical course, treatment and visual outcome of an outbreak of Burkholderia contaminans endophthalmitis following cataract surgery.</title>
        <authorList>
            <person name="Lind C."/>
            <person name="Olsen K."/>
            <person name="Angelsen N.K."/>
            <person name="Krefting E.A."/>
            <person name="Fossen K."/>
            <person name="Gravningen K."/>
            <person name="Depoorter E."/>
            <person name="Vandamme P."/>
            <person name="Bertelsen G."/>
        </authorList>
    </citation>
    <scope>NUCLEOTIDE SEQUENCE [LARGE SCALE GENOMIC DNA]</scope>
    <source>
        <strain evidence="11 12">51242556</strain>
    </source>
</reference>
<feature type="compositionally biased region" description="Low complexity" evidence="6">
    <location>
        <begin position="401"/>
        <end position="414"/>
    </location>
</feature>
<feature type="transmembrane region" description="Helical" evidence="7">
    <location>
        <begin position="87"/>
        <end position="111"/>
    </location>
</feature>
<evidence type="ECO:0000259" key="8">
    <source>
        <dbReference type="Pfam" id="PF00892"/>
    </source>
</evidence>
<dbReference type="GO" id="GO:0016020">
    <property type="term" value="C:membrane"/>
    <property type="evidence" value="ECO:0007669"/>
    <property type="project" value="UniProtKB-SubCell"/>
</dbReference>
<comment type="similarity">
    <text evidence="2">Belongs to the EamA transporter family.</text>
</comment>
<evidence type="ECO:0000313" key="12">
    <source>
        <dbReference type="Proteomes" id="UP000664048"/>
    </source>
</evidence>
<dbReference type="InterPro" id="IPR037185">
    <property type="entry name" value="EmrE-like"/>
</dbReference>
<feature type="domain" description="EamA" evidence="8">
    <location>
        <begin position="169"/>
        <end position="302"/>
    </location>
</feature>
<evidence type="ECO:0000313" key="11">
    <source>
        <dbReference type="EMBL" id="MBO1830736.1"/>
    </source>
</evidence>
<feature type="transmembrane region" description="Helical" evidence="7">
    <location>
        <begin position="28"/>
        <end position="50"/>
    </location>
</feature>
<feature type="region of interest" description="Disordered" evidence="6">
    <location>
        <begin position="372"/>
        <end position="414"/>
    </location>
</feature>
<dbReference type="InterPro" id="IPR050638">
    <property type="entry name" value="AA-Vitamin_Transporters"/>
</dbReference>
<organism evidence="9">
    <name type="scientific">Burkholderia contaminans</name>
    <dbReference type="NCBI Taxonomy" id="488447"/>
    <lineage>
        <taxon>Bacteria</taxon>
        <taxon>Pseudomonadati</taxon>
        <taxon>Pseudomonadota</taxon>
        <taxon>Betaproteobacteria</taxon>
        <taxon>Burkholderiales</taxon>
        <taxon>Burkholderiaceae</taxon>
        <taxon>Burkholderia</taxon>
        <taxon>Burkholderia cepacia complex</taxon>
    </lineage>
</organism>
<evidence type="ECO:0000256" key="2">
    <source>
        <dbReference type="ARBA" id="ARBA00007362"/>
    </source>
</evidence>
<evidence type="ECO:0000256" key="1">
    <source>
        <dbReference type="ARBA" id="ARBA00004141"/>
    </source>
</evidence>
<comment type="subcellular location">
    <subcellularLocation>
        <location evidence="1">Membrane</location>
        <topology evidence="1">Multi-pass membrane protein</topology>
    </subcellularLocation>
</comment>
<keyword evidence="4 7" id="KW-1133">Transmembrane helix</keyword>
<evidence type="ECO:0000256" key="6">
    <source>
        <dbReference type="SAM" id="MobiDB-lite"/>
    </source>
</evidence>
<dbReference type="InterPro" id="IPR000620">
    <property type="entry name" value="EamA_dom"/>
</dbReference>
<accession>A0A250LAR0</accession>
<dbReference type="EMBL" id="JAGEMX010000004">
    <property type="protein sequence ID" value="MBO1830736.1"/>
    <property type="molecule type" value="Genomic_DNA"/>
</dbReference>
<dbReference type="AlphaFoldDB" id="A0A250LAR0"/>
<feature type="transmembrane region" description="Helical" evidence="7">
    <location>
        <begin position="117"/>
        <end position="135"/>
    </location>
</feature>
<protein>
    <submittedName>
        <fullName evidence="10">EamA family transporter</fullName>
    </submittedName>
</protein>
<dbReference type="SUPFAM" id="SSF103481">
    <property type="entry name" value="Multidrug resistance efflux transporter EmrE"/>
    <property type="match status" value="2"/>
</dbReference>
<evidence type="ECO:0000256" key="5">
    <source>
        <dbReference type="ARBA" id="ARBA00023136"/>
    </source>
</evidence>
<name>A0A250LAR0_9BURK</name>
<feature type="transmembrane region" description="Helical" evidence="7">
    <location>
        <begin position="142"/>
        <end position="161"/>
    </location>
</feature>
<feature type="domain" description="EamA" evidence="8">
    <location>
        <begin position="30"/>
        <end position="158"/>
    </location>
</feature>
<feature type="transmembrane region" description="Helical" evidence="7">
    <location>
        <begin position="56"/>
        <end position="75"/>
    </location>
</feature>
<evidence type="ECO:0000256" key="7">
    <source>
        <dbReference type="SAM" id="Phobius"/>
    </source>
</evidence>
<feature type="transmembrane region" description="Helical" evidence="7">
    <location>
        <begin position="286"/>
        <end position="305"/>
    </location>
</feature>
<keyword evidence="12" id="KW-1185">Reference proteome</keyword>
<dbReference type="Pfam" id="PF00892">
    <property type="entry name" value="EamA"/>
    <property type="match status" value="2"/>
</dbReference>
<proteinExistence type="inferred from homology"/>
<keyword evidence="3 7" id="KW-0812">Transmembrane</keyword>
<keyword evidence="5 7" id="KW-0472">Membrane</keyword>
<feature type="transmembrane region" description="Helical" evidence="7">
    <location>
        <begin position="259"/>
        <end position="280"/>
    </location>
</feature>